<comment type="caution">
    <text evidence="3">The sequence shown here is derived from an EMBL/GenBank/DDBJ whole genome shotgun (WGS) entry which is preliminary data.</text>
</comment>
<feature type="compositionally biased region" description="Polar residues" evidence="1">
    <location>
        <begin position="67"/>
        <end position="77"/>
    </location>
</feature>
<dbReference type="InterPro" id="IPR024869">
    <property type="entry name" value="FAM20"/>
</dbReference>
<evidence type="ECO:0000256" key="1">
    <source>
        <dbReference type="SAM" id="MobiDB-lite"/>
    </source>
</evidence>
<keyword evidence="4" id="KW-1185">Reference proteome</keyword>
<evidence type="ECO:0000256" key="2">
    <source>
        <dbReference type="SAM" id="SignalP"/>
    </source>
</evidence>
<proteinExistence type="predicted"/>
<reference evidence="3" key="1">
    <citation type="submission" date="2023-05" db="EMBL/GenBank/DDBJ databases">
        <authorList>
            <person name="Stuckert A."/>
        </authorList>
    </citation>
    <scope>NUCLEOTIDE SEQUENCE</scope>
</reference>
<accession>A0ABN9EM19</accession>
<name>A0ABN9EM19_9NEOB</name>
<keyword evidence="2" id="KW-0732">Signal</keyword>
<evidence type="ECO:0000313" key="4">
    <source>
        <dbReference type="Proteomes" id="UP001162483"/>
    </source>
</evidence>
<dbReference type="PANTHER" id="PTHR12450">
    <property type="entry name" value="DENTIN MATRIX PROTEIN 4 PROTEIN FAM20"/>
    <property type="match status" value="1"/>
</dbReference>
<feature type="region of interest" description="Disordered" evidence="1">
    <location>
        <begin position="45"/>
        <end position="77"/>
    </location>
</feature>
<dbReference type="Proteomes" id="UP001162483">
    <property type="component" value="Unassembled WGS sequence"/>
</dbReference>
<organism evidence="3 4">
    <name type="scientific">Staurois parvus</name>
    <dbReference type="NCBI Taxonomy" id="386267"/>
    <lineage>
        <taxon>Eukaryota</taxon>
        <taxon>Metazoa</taxon>
        <taxon>Chordata</taxon>
        <taxon>Craniata</taxon>
        <taxon>Vertebrata</taxon>
        <taxon>Euteleostomi</taxon>
        <taxon>Amphibia</taxon>
        <taxon>Batrachia</taxon>
        <taxon>Anura</taxon>
        <taxon>Neobatrachia</taxon>
        <taxon>Ranoidea</taxon>
        <taxon>Ranidae</taxon>
        <taxon>Staurois</taxon>
    </lineage>
</organism>
<dbReference type="EMBL" id="CATNWA010015681">
    <property type="protein sequence ID" value="CAI9585747.1"/>
    <property type="molecule type" value="Genomic_DNA"/>
</dbReference>
<feature type="chain" id="PRO_5045233384" evidence="2">
    <location>
        <begin position="20"/>
        <end position="224"/>
    </location>
</feature>
<dbReference type="PANTHER" id="PTHR12450:SF12">
    <property type="entry name" value="PSEUDOKINASE FAM20A"/>
    <property type="match status" value="1"/>
</dbReference>
<gene>
    <name evidence="3" type="ORF">SPARVUS_LOCUS10268721</name>
</gene>
<protein>
    <submittedName>
        <fullName evidence="3">Uncharacterized protein</fullName>
    </submittedName>
</protein>
<feature type="signal peptide" evidence="2">
    <location>
        <begin position="1"/>
        <end position="19"/>
    </location>
</feature>
<sequence length="224" mass="25661">MLLRRGRLLLLLAFSAILAADFYFHLWPEIQSRLIRDCNCQTRNSTVPASRSAVPNTAEATPRPTDPGTTEPASVSRGSKLQDLFSHPLYQVQEPRPPTQDLLLDPHEAIRNYRKRVANLNRRQRMQHTEHNLTTSLEEYHTSWLQFHLGISKEALYPRHSSVVDQLLRNMNTLTIIGADYSPDEKALNGECDCSQIVKPSGTHLKLVLRFQDFGKAMFKPIRY</sequence>
<feature type="compositionally biased region" description="Polar residues" evidence="1">
    <location>
        <begin position="45"/>
        <end position="59"/>
    </location>
</feature>
<evidence type="ECO:0000313" key="3">
    <source>
        <dbReference type="EMBL" id="CAI9585747.1"/>
    </source>
</evidence>